<name>A0A9W8PIB7_9HYPO</name>
<evidence type="ECO:0000313" key="2">
    <source>
        <dbReference type="EMBL" id="KAJ4007774.1"/>
    </source>
</evidence>
<protein>
    <submittedName>
        <fullName evidence="2">Uncharacterized protein</fullName>
    </submittedName>
</protein>
<comment type="caution">
    <text evidence="2">The sequence shown here is derived from an EMBL/GenBank/DDBJ whole genome shotgun (WGS) entry which is preliminary data.</text>
</comment>
<dbReference type="AlphaFoldDB" id="A0A9W8PIB7"/>
<feature type="region of interest" description="Disordered" evidence="1">
    <location>
        <begin position="247"/>
        <end position="278"/>
    </location>
</feature>
<gene>
    <name evidence="2" type="ORF">NW766_009577</name>
</gene>
<sequence>MSMADTTFHDLSVVNPGSATHPMTWTEFHLGVVNCTFNQITDNVLPRAPEDKARTESAQKLAARYAPTIYFAGSLIHRASGCDVYRIDREKFSAVNDNPAMGLPEPILGCYRYDIDNVRRKRHTAPRAPRGMNNEAVQRLYNRRLARIVPQDWRIGPYMTRLLVTNDEEHKHAYVYKADITWRLSKCLHHPARTFDEPNLFPSISWVEVLFKPYDTFSKGIILHLVGVEHAPALRAVPDVRLAGQKRKLGETEEHSESDLESPRRGRTSSLIERLDLW</sequence>
<reference evidence="2" key="1">
    <citation type="submission" date="2022-10" db="EMBL/GenBank/DDBJ databases">
        <title>Fusarium specimens isolated from Avocado Roots.</title>
        <authorList>
            <person name="Stajich J."/>
            <person name="Roper C."/>
            <person name="Heimlech-Rivalta G."/>
        </authorList>
    </citation>
    <scope>NUCLEOTIDE SEQUENCE</scope>
    <source>
        <strain evidence="2">CF00143</strain>
    </source>
</reference>
<evidence type="ECO:0000256" key="1">
    <source>
        <dbReference type="SAM" id="MobiDB-lite"/>
    </source>
</evidence>
<feature type="compositionally biased region" description="Basic and acidic residues" evidence="1">
    <location>
        <begin position="248"/>
        <end position="264"/>
    </location>
</feature>
<evidence type="ECO:0000313" key="3">
    <source>
        <dbReference type="Proteomes" id="UP001152130"/>
    </source>
</evidence>
<proteinExistence type="predicted"/>
<dbReference type="EMBL" id="JAPDHF010000016">
    <property type="protein sequence ID" value="KAJ4007774.1"/>
    <property type="molecule type" value="Genomic_DNA"/>
</dbReference>
<accession>A0A9W8PIB7</accession>
<dbReference type="Proteomes" id="UP001152130">
    <property type="component" value="Unassembled WGS sequence"/>
</dbReference>
<organism evidence="2 3">
    <name type="scientific">Fusarium irregulare</name>
    <dbReference type="NCBI Taxonomy" id="2494466"/>
    <lineage>
        <taxon>Eukaryota</taxon>
        <taxon>Fungi</taxon>
        <taxon>Dikarya</taxon>
        <taxon>Ascomycota</taxon>
        <taxon>Pezizomycotina</taxon>
        <taxon>Sordariomycetes</taxon>
        <taxon>Hypocreomycetidae</taxon>
        <taxon>Hypocreales</taxon>
        <taxon>Nectriaceae</taxon>
        <taxon>Fusarium</taxon>
        <taxon>Fusarium incarnatum-equiseti species complex</taxon>
    </lineage>
</organism>
<keyword evidence="3" id="KW-1185">Reference proteome</keyword>